<proteinExistence type="predicted"/>
<keyword evidence="2" id="KW-1185">Reference proteome</keyword>
<reference evidence="1 2" key="1">
    <citation type="submission" date="2017-07" db="EMBL/GenBank/DDBJ databases">
        <title>Draft whole genome sequences of clinical Proprionibacteriaceae strains.</title>
        <authorList>
            <person name="Bernier A.-M."/>
            <person name="Bernard K."/>
            <person name="Domingo M.-C."/>
        </authorList>
    </citation>
    <scope>NUCLEOTIDE SEQUENCE [LARGE SCALE GENOMIC DNA]</scope>
    <source>
        <strain evidence="1 2">NML 130396</strain>
    </source>
</reference>
<dbReference type="AlphaFoldDB" id="A0A255H0V8"/>
<organism evidence="1 2">
    <name type="scientific">Enemella dayhoffiae</name>
    <dbReference type="NCBI Taxonomy" id="2016507"/>
    <lineage>
        <taxon>Bacteria</taxon>
        <taxon>Bacillati</taxon>
        <taxon>Actinomycetota</taxon>
        <taxon>Actinomycetes</taxon>
        <taxon>Propionibacteriales</taxon>
        <taxon>Propionibacteriaceae</taxon>
        <taxon>Enemella</taxon>
    </lineage>
</organism>
<name>A0A255H0V8_9ACTN</name>
<gene>
    <name evidence="1" type="ORF">CGZ93_11620</name>
</gene>
<evidence type="ECO:0008006" key="3">
    <source>
        <dbReference type="Google" id="ProtNLM"/>
    </source>
</evidence>
<evidence type="ECO:0000313" key="2">
    <source>
        <dbReference type="Proteomes" id="UP000216311"/>
    </source>
</evidence>
<comment type="caution">
    <text evidence="1">The sequence shown here is derived from an EMBL/GenBank/DDBJ whole genome shotgun (WGS) entry which is preliminary data.</text>
</comment>
<dbReference type="EMBL" id="NMVQ01000023">
    <property type="protein sequence ID" value="OYO21036.1"/>
    <property type="molecule type" value="Genomic_DNA"/>
</dbReference>
<dbReference type="Proteomes" id="UP000216311">
    <property type="component" value="Unassembled WGS sequence"/>
</dbReference>
<sequence>MLEPEEPAGPVLVVDAANVIGSVPDGWWRDRPGAARRLHAALLAAPGEYARIVLVLEGRARSGVSEGTTGKVITVHAPGSGDDELVEQCARWTEVGEVTLVTADRGLIARVERFGVRITGPRAVRDGVGAGPG</sequence>
<evidence type="ECO:0000313" key="1">
    <source>
        <dbReference type="EMBL" id="OYO21036.1"/>
    </source>
</evidence>
<accession>A0A255H0V8</accession>
<protein>
    <recommendedName>
        <fullName evidence="3">NTP pyrophosphohydrolase</fullName>
    </recommendedName>
</protein>